<dbReference type="Pfam" id="PF00155">
    <property type="entry name" value="Aminotran_1_2"/>
    <property type="match status" value="1"/>
</dbReference>
<dbReference type="eggNOG" id="KOG1412">
    <property type="taxonomic scope" value="Eukaryota"/>
</dbReference>
<feature type="non-terminal residue" evidence="12">
    <location>
        <position position="1"/>
    </location>
</feature>
<dbReference type="Gene3D" id="3.90.1150.10">
    <property type="entry name" value="Aspartate Aminotransferase, domain 1"/>
    <property type="match status" value="1"/>
</dbReference>
<dbReference type="InterPro" id="IPR002872">
    <property type="entry name" value="Proline_DH_dom"/>
</dbReference>
<dbReference type="EMBL" id="GG699012">
    <property type="protein sequence ID" value="EEU33611.1"/>
    <property type="molecule type" value="Genomic_DNA"/>
</dbReference>
<dbReference type="CDD" id="cd00609">
    <property type="entry name" value="AAT_like"/>
    <property type="match status" value="1"/>
</dbReference>
<protein>
    <recommendedName>
        <fullName evidence="4">aspartate transaminase</fullName>
        <ecNumber evidence="4">2.6.1.1</ecNumber>
    </recommendedName>
    <alternativeName>
        <fullName evidence="9">Transaminase A</fullName>
    </alternativeName>
</protein>
<dbReference type="InterPro" id="IPR000796">
    <property type="entry name" value="Asp_trans"/>
</dbReference>
<keyword evidence="6" id="KW-0808">Transferase</keyword>
<dbReference type="VEuPathDB" id="FungiDB:NECHADRAFT_10996"/>
<evidence type="ECO:0000313" key="12">
    <source>
        <dbReference type="EMBL" id="EEU33611.1"/>
    </source>
</evidence>
<dbReference type="FunFam" id="3.90.1150.10:FF:000001">
    <property type="entry name" value="Aspartate aminotransferase"/>
    <property type="match status" value="1"/>
</dbReference>
<dbReference type="SUPFAM" id="SSF53383">
    <property type="entry name" value="PLP-dependent transferases"/>
    <property type="match status" value="1"/>
</dbReference>
<dbReference type="Pfam" id="PF01619">
    <property type="entry name" value="Pro_dh"/>
    <property type="match status" value="1"/>
</dbReference>
<evidence type="ECO:0000313" key="13">
    <source>
        <dbReference type="Proteomes" id="UP000005206"/>
    </source>
</evidence>
<name>C7ZQU2_FUSV7</name>
<dbReference type="InParanoid" id="C7ZQU2"/>
<dbReference type="SUPFAM" id="SSF51730">
    <property type="entry name" value="FAD-linked oxidoreductase"/>
    <property type="match status" value="1"/>
</dbReference>
<evidence type="ECO:0000256" key="3">
    <source>
        <dbReference type="ARBA" id="ARBA00011738"/>
    </source>
</evidence>
<sequence length="930" mass="104177">QNSFFEAAEYIPPDPIFEVTKRFNADKSPNKVNLGQGTYRDENAKPWILPSVRAAEKLIGQAGHEYLPIEGLQSFRDEATKIATCQAVSGSGSLLLIGLVLAKAKTGIENVLITDPTWSNHDLQFRSIGFNITKMPYYKDRKFDFEGVMKCLRAADHRSAVVLHACAHNPTGCDPSREQWKEIAQVIKENGIFPIIDSAYLGFNSGSYDEDAWAVRHLVDDLNLEVAVGMSFAKNMGLYGERVGLTAIVTRSEETKKTVYSLLQNAQRQTISNPPVYGARIAATVLSNPDCFKQWQQDLITMSSRIKSMRQRLYDELVRLETPGDWSHIINQTGMFGYTGISSAQIKHLEEHYHIYMAVTSRISLAGLNEHNVEYTAKSLDEVVRTIFSDCHRPGPTTRNSPAQEDHFSARLSHLDDRGLRHLDNRGIHKDTPVRFTQDLDSRDTKRILLQGSRPRKTLHSLRNGIFSFWEHHNLWFSGNPGLNCTTEGVQIRRHSSASTAIEATRTAAPARGTESPLSEVPSTVLWRSLLINAVSSRPWLLVPSLTLLLKLSRPGNPFLFNVDRNPFLRSILKQTFYKQFCAGETGVETQNTMKQLQDMGFRGTILTYAKETVFDHHTNEQIGLGVDASCKGEAQWNESIEAWRAGTVKTVELLREGDQLAVKLTGAGPSVCEAFANGTPLPQQFLDALDEISQKCKDRGAYILIDAESQHFQWGIFNVGMDLQRKFNRDGQAVLYNTYQAYLKSTSETLSEHLACALKEGFTLGVKVVRGAYMASDPRHLIHDTKQDTDNAYNKIAQGVLRQEFGGFGGSNAKPFPSAMLLLASHNKESLVAAHELHQQRTKAQLPTVPVKFAQLHGMSDEVSFSLLKLKDDAGVAPEVYKCSTWGTLAECMAYLTRRGMENRDAASRTHDEYSALKTEAWRRLAFWR</sequence>
<dbReference type="AlphaFoldDB" id="C7ZQU2"/>
<dbReference type="HOGENOM" id="CLU_314643_0_0_1"/>
<dbReference type="KEGG" id="nhe:NECHADRAFT_10996"/>
<keyword evidence="7" id="KW-0663">Pyridoxal phosphate</keyword>
<evidence type="ECO:0000256" key="1">
    <source>
        <dbReference type="ARBA" id="ARBA00001933"/>
    </source>
</evidence>
<comment type="cofactor">
    <cofactor evidence="1">
        <name>pyridoxal 5'-phosphate</name>
        <dbReference type="ChEBI" id="CHEBI:597326"/>
    </cofactor>
</comment>
<proteinExistence type="inferred from homology"/>
<dbReference type="EC" id="2.6.1.1" evidence="4"/>
<dbReference type="InterPro" id="IPR004839">
    <property type="entry name" value="Aminotransferase_I/II_large"/>
</dbReference>
<gene>
    <name evidence="12" type="ORF">NECHADRAFT_10996</name>
</gene>
<keyword evidence="8" id="KW-0560">Oxidoreductase</keyword>
<evidence type="ECO:0000256" key="6">
    <source>
        <dbReference type="ARBA" id="ARBA00022679"/>
    </source>
</evidence>
<evidence type="ECO:0000256" key="2">
    <source>
        <dbReference type="ARBA" id="ARBA00007441"/>
    </source>
</evidence>
<dbReference type="InterPro" id="IPR004838">
    <property type="entry name" value="NHTrfase_class1_PyrdxlP-BS"/>
</dbReference>
<comment type="similarity">
    <text evidence="2">Belongs to the class-I pyridoxal-phosphate-dependent aminotransferase family.</text>
</comment>
<feature type="domain" description="Aminotransferase class I/classII large" evidence="10">
    <location>
        <begin position="30"/>
        <end position="380"/>
    </location>
</feature>
<dbReference type="InterPro" id="IPR015424">
    <property type="entry name" value="PyrdxlP-dep_Trfase"/>
</dbReference>
<dbReference type="PROSITE" id="PS00105">
    <property type="entry name" value="AA_TRANSFER_CLASS_1"/>
    <property type="match status" value="1"/>
</dbReference>
<dbReference type="GO" id="GO:0004069">
    <property type="term" value="F:L-aspartate:2-oxoglutarate aminotransferase activity"/>
    <property type="evidence" value="ECO:0007669"/>
    <property type="project" value="UniProtKB-EC"/>
</dbReference>
<comment type="subunit">
    <text evidence="3">Homodimer.</text>
</comment>
<organism evidence="12 13">
    <name type="scientific">Fusarium vanettenii (strain ATCC MYA-4622 / CBS 123669 / FGSC 9596 / NRRL 45880 / 77-13-4)</name>
    <name type="common">Fusarium solani subsp. pisi</name>
    <dbReference type="NCBI Taxonomy" id="660122"/>
    <lineage>
        <taxon>Eukaryota</taxon>
        <taxon>Fungi</taxon>
        <taxon>Dikarya</taxon>
        <taxon>Ascomycota</taxon>
        <taxon>Pezizomycotina</taxon>
        <taxon>Sordariomycetes</taxon>
        <taxon>Hypocreomycetidae</taxon>
        <taxon>Hypocreales</taxon>
        <taxon>Nectriaceae</taxon>
        <taxon>Fusarium</taxon>
        <taxon>Fusarium solani species complex</taxon>
        <taxon>Fusarium vanettenii</taxon>
    </lineage>
</organism>
<dbReference type="GO" id="GO:0030170">
    <property type="term" value="F:pyridoxal phosphate binding"/>
    <property type="evidence" value="ECO:0007669"/>
    <property type="project" value="InterPro"/>
</dbReference>
<dbReference type="GO" id="GO:0016491">
    <property type="term" value="F:oxidoreductase activity"/>
    <property type="evidence" value="ECO:0007669"/>
    <property type="project" value="UniProtKB-KW"/>
</dbReference>
<reference evidence="12 13" key="1">
    <citation type="journal article" date="2009" name="PLoS Genet.">
        <title>The genome of Nectria haematococca: contribution of supernumerary chromosomes to gene expansion.</title>
        <authorList>
            <person name="Coleman J.J."/>
            <person name="Rounsley S.D."/>
            <person name="Rodriguez-Carres M."/>
            <person name="Kuo A."/>
            <person name="Wasmann C.C."/>
            <person name="Grimwood J."/>
            <person name="Schmutz J."/>
            <person name="Taga M."/>
            <person name="White G.J."/>
            <person name="Zhou S."/>
            <person name="Schwartz D.C."/>
            <person name="Freitag M."/>
            <person name="Ma L.J."/>
            <person name="Danchin E.G."/>
            <person name="Henrissat B."/>
            <person name="Coutinho P.M."/>
            <person name="Nelson D.R."/>
            <person name="Straney D."/>
            <person name="Napoli C.A."/>
            <person name="Barker B.M."/>
            <person name="Gribskov M."/>
            <person name="Rep M."/>
            <person name="Kroken S."/>
            <person name="Molnar I."/>
            <person name="Rensing C."/>
            <person name="Kennell J.C."/>
            <person name="Zamora J."/>
            <person name="Farman M.L."/>
            <person name="Selker E.U."/>
            <person name="Salamov A."/>
            <person name="Shapiro H."/>
            <person name="Pangilinan J."/>
            <person name="Lindquist E."/>
            <person name="Lamers C."/>
            <person name="Grigoriev I.V."/>
            <person name="Geiser D.M."/>
            <person name="Covert S.F."/>
            <person name="Temporini E."/>
            <person name="Vanetten H.D."/>
        </authorList>
    </citation>
    <scope>NUCLEOTIDE SEQUENCE [LARGE SCALE GENOMIC DNA]</scope>
    <source>
        <strain evidence="13">ATCC MYA-4622 / CBS 123669 / FGSC 9596 / NRRL 45880 / 77-13-4</strain>
    </source>
</reference>
<evidence type="ECO:0000256" key="9">
    <source>
        <dbReference type="ARBA" id="ARBA00030923"/>
    </source>
</evidence>
<dbReference type="eggNOG" id="KOG0186">
    <property type="taxonomic scope" value="Eukaryota"/>
</dbReference>
<evidence type="ECO:0000256" key="7">
    <source>
        <dbReference type="ARBA" id="ARBA00022898"/>
    </source>
</evidence>
<evidence type="ECO:0000259" key="10">
    <source>
        <dbReference type="Pfam" id="PF00155"/>
    </source>
</evidence>
<evidence type="ECO:0000259" key="11">
    <source>
        <dbReference type="Pfam" id="PF01619"/>
    </source>
</evidence>
<evidence type="ECO:0000256" key="5">
    <source>
        <dbReference type="ARBA" id="ARBA00022576"/>
    </source>
</evidence>
<dbReference type="InterPro" id="IPR015421">
    <property type="entry name" value="PyrdxlP-dep_Trfase_major"/>
</dbReference>
<accession>C7ZQU2</accession>
<keyword evidence="5" id="KW-0032">Aminotransferase</keyword>
<dbReference type="InterPro" id="IPR029041">
    <property type="entry name" value="FAD-linked_oxidoreductase-like"/>
</dbReference>
<dbReference type="PRINTS" id="PR00799">
    <property type="entry name" value="TRANSAMINASE"/>
</dbReference>
<dbReference type="GO" id="GO:0006532">
    <property type="term" value="P:aspartate biosynthetic process"/>
    <property type="evidence" value="ECO:0007669"/>
    <property type="project" value="TreeGrafter"/>
</dbReference>
<dbReference type="GeneID" id="9666845"/>
<dbReference type="GO" id="GO:0005829">
    <property type="term" value="C:cytosol"/>
    <property type="evidence" value="ECO:0007669"/>
    <property type="project" value="TreeGrafter"/>
</dbReference>
<dbReference type="RefSeq" id="XP_003039324.1">
    <property type="nucleotide sequence ID" value="XM_003039278.2"/>
</dbReference>
<dbReference type="Proteomes" id="UP000005206">
    <property type="component" value="Unassembled WGS sequence"/>
</dbReference>
<evidence type="ECO:0000256" key="4">
    <source>
        <dbReference type="ARBA" id="ARBA00012753"/>
    </source>
</evidence>
<dbReference type="Gene3D" id="3.20.20.220">
    <property type="match status" value="1"/>
</dbReference>
<feature type="non-terminal residue" evidence="12">
    <location>
        <position position="930"/>
    </location>
</feature>
<keyword evidence="13" id="KW-1185">Reference proteome</keyword>
<dbReference type="Gene3D" id="3.40.640.10">
    <property type="entry name" value="Type I PLP-dependent aspartate aminotransferase-like (Major domain)"/>
    <property type="match status" value="1"/>
</dbReference>
<feature type="domain" description="Proline dehydrogenase" evidence="11">
    <location>
        <begin position="592"/>
        <end position="912"/>
    </location>
</feature>
<dbReference type="STRING" id="660122.C7ZQU2"/>
<dbReference type="PANTHER" id="PTHR11879:SF55">
    <property type="entry name" value="GLUTAMATE OXALOACETATE TRANSAMINASE 1, ISOFORM B"/>
    <property type="match status" value="1"/>
</dbReference>
<dbReference type="PANTHER" id="PTHR11879">
    <property type="entry name" value="ASPARTATE AMINOTRANSFERASE"/>
    <property type="match status" value="1"/>
</dbReference>
<dbReference type="InterPro" id="IPR015422">
    <property type="entry name" value="PyrdxlP-dep_Trfase_small"/>
</dbReference>
<evidence type="ECO:0000256" key="8">
    <source>
        <dbReference type="ARBA" id="ARBA00023002"/>
    </source>
</evidence>
<dbReference type="OrthoDB" id="5464at2759"/>